<dbReference type="Proteomes" id="UP001239397">
    <property type="component" value="Chromosome"/>
</dbReference>
<dbReference type="InterPro" id="IPR006311">
    <property type="entry name" value="TAT_signal"/>
</dbReference>
<organism evidence="6 7">
    <name type="scientific">Amycolatopsis mongoliensis</name>
    <dbReference type="NCBI Taxonomy" id="715475"/>
    <lineage>
        <taxon>Bacteria</taxon>
        <taxon>Bacillati</taxon>
        <taxon>Actinomycetota</taxon>
        <taxon>Actinomycetes</taxon>
        <taxon>Pseudonocardiales</taxon>
        <taxon>Pseudonocardiaceae</taxon>
        <taxon>Amycolatopsis</taxon>
    </lineage>
</organism>
<evidence type="ECO:0000313" key="7">
    <source>
        <dbReference type="Proteomes" id="UP001239397"/>
    </source>
</evidence>
<dbReference type="SUPFAM" id="SSF49503">
    <property type="entry name" value="Cupredoxins"/>
    <property type="match status" value="2"/>
</dbReference>
<proteinExistence type="predicted"/>
<keyword evidence="2" id="KW-0560">Oxidoreductase</keyword>
<keyword evidence="3" id="KW-0186">Copper</keyword>
<keyword evidence="7" id="KW-1185">Reference proteome</keyword>
<dbReference type="InterPro" id="IPR001117">
    <property type="entry name" value="Cu-oxidase_2nd"/>
</dbReference>
<evidence type="ECO:0000313" key="6">
    <source>
        <dbReference type="EMBL" id="WIX98553.1"/>
    </source>
</evidence>
<feature type="domain" description="Plastocyanin-like" evidence="4">
    <location>
        <begin position="269"/>
        <end position="390"/>
    </location>
</feature>
<dbReference type="Pfam" id="PF07732">
    <property type="entry name" value="Cu-oxidase_3"/>
    <property type="match status" value="1"/>
</dbReference>
<name>A0A9Y2JJP7_9PSEU</name>
<sequence>MTSDNQQRPPRPMSRRALLQGGAATVAAVAGGRLLGSRLDAPAPTTVRPAAAVVPPVTEVHFAATDGWVSMPSGARQNPPFWPDSLAPSPFDLYVFGFRDVTGLDDATVKAQRGKAQISAPLLAFDQGTDIKLTLTNLGLSVRPDLTDGHTVHWHGFQNAIPLFDGVPELSISVPIGRDFTYFYRPHEAGTYMYHCHFEDVEHVQMGMTGVVFVRPAQNKAPVGGDPLGTKYAYNDGDGSTRYQREFAFMLTEIWAEAHYRDAHIQTTDWTDFSPSFWTMNGRCYPDTLAPNGNPMTTTAGRLQYQPNSSLITANEGDRVLLRLANLGYQNHSLTADGITLTTVAKDAAPLVGRDGTKHYLTGNSVEIGPGESRDVLFTAPSPGTYLLYDRDYGYLNNGGGGGYGGQLTEIRVSPAGTLGPQTTPNS</sequence>
<dbReference type="InterPro" id="IPR045087">
    <property type="entry name" value="Cu-oxidase_fam"/>
</dbReference>
<accession>A0A9Y2JJP7</accession>
<dbReference type="PANTHER" id="PTHR11709:SF394">
    <property type="entry name" value="FI03373P-RELATED"/>
    <property type="match status" value="1"/>
</dbReference>
<keyword evidence="1" id="KW-0479">Metal-binding</keyword>
<dbReference type="Gene3D" id="2.60.40.420">
    <property type="entry name" value="Cupredoxins - blue copper proteins"/>
    <property type="match status" value="1"/>
</dbReference>
<evidence type="ECO:0000259" key="5">
    <source>
        <dbReference type="Pfam" id="PF07732"/>
    </source>
</evidence>
<dbReference type="KEGG" id="amog:QRX60_31375"/>
<evidence type="ECO:0000259" key="4">
    <source>
        <dbReference type="Pfam" id="PF00394"/>
    </source>
</evidence>
<feature type="domain" description="Plastocyanin-like" evidence="5">
    <location>
        <begin position="117"/>
        <end position="218"/>
    </location>
</feature>
<gene>
    <name evidence="6" type="ORF">QRX60_31375</name>
</gene>
<dbReference type="AlphaFoldDB" id="A0A9Y2JJP7"/>
<reference evidence="6 7" key="1">
    <citation type="submission" date="2023-06" db="EMBL/GenBank/DDBJ databases">
        <authorList>
            <person name="Oyuntsetseg B."/>
            <person name="Kim S.B."/>
        </authorList>
    </citation>
    <scope>NUCLEOTIDE SEQUENCE [LARGE SCALE GENOMIC DNA]</scope>
    <source>
        <strain evidence="6 7">4-36</strain>
    </source>
</reference>
<dbReference type="PANTHER" id="PTHR11709">
    <property type="entry name" value="MULTI-COPPER OXIDASE"/>
    <property type="match status" value="1"/>
</dbReference>
<evidence type="ECO:0000256" key="3">
    <source>
        <dbReference type="ARBA" id="ARBA00023008"/>
    </source>
</evidence>
<dbReference type="InterPro" id="IPR008972">
    <property type="entry name" value="Cupredoxin"/>
</dbReference>
<dbReference type="InterPro" id="IPR011707">
    <property type="entry name" value="Cu-oxidase-like_N"/>
</dbReference>
<evidence type="ECO:0000256" key="1">
    <source>
        <dbReference type="ARBA" id="ARBA00022723"/>
    </source>
</evidence>
<dbReference type="PROSITE" id="PS51318">
    <property type="entry name" value="TAT"/>
    <property type="match status" value="1"/>
</dbReference>
<dbReference type="RefSeq" id="WP_285995038.1">
    <property type="nucleotide sequence ID" value="NZ_CP127295.1"/>
</dbReference>
<evidence type="ECO:0000256" key="2">
    <source>
        <dbReference type="ARBA" id="ARBA00023002"/>
    </source>
</evidence>
<protein>
    <submittedName>
        <fullName evidence="6">Multicopper oxidase domain-containing protein</fullName>
    </submittedName>
</protein>
<dbReference type="EMBL" id="CP127295">
    <property type="protein sequence ID" value="WIX98553.1"/>
    <property type="molecule type" value="Genomic_DNA"/>
</dbReference>
<dbReference type="GO" id="GO:0016491">
    <property type="term" value="F:oxidoreductase activity"/>
    <property type="evidence" value="ECO:0007669"/>
    <property type="project" value="UniProtKB-KW"/>
</dbReference>
<dbReference type="Pfam" id="PF00394">
    <property type="entry name" value="Cu-oxidase"/>
    <property type="match status" value="1"/>
</dbReference>
<dbReference type="GO" id="GO:0005507">
    <property type="term" value="F:copper ion binding"/>
    <property type="evidence" value="ECO:0007669"/>
    <property type="project" value="InterPro"/>
</dbReference>